<dbReference type="EMBL" id="VIEB01006772">
    <property type="protein sequence ID" value="TQD68930.1"/>
    <property type="molecule type" value="Genomic_DNA"/>
</dbReference>
<dbReference type="Proteomes" id="UP000315295">
    <property type="component" value="Unassembled WGS sequence"/>
</dbReference>
<dbReference type="InterPro" id="IPR012940">
    <property type="entry name" value="NABP"/>
</dbReference>
<reference evidence="2 3" key="1">
    <citation type="journal article" date="2019" name="G3 (Bethesda)">
        <title>Sequencing of a Wild Apple (Malus baccata) Genome Unravels the Differences Between Cultivated and Wild Apple Species Regarding Disease Resistance and Cold Tolerance.</title>
        <authorList>
            <person name="Chen X."/>
        </authorList>
    </citation>
    <scope>NUCLEOTIDE SEQUENCE [LARGE SCALE GENOMIC DNA]</scope>
    <source>
        <strain evidence="3">cv. Shandingzi</strain>
        <tissue evidence="2">Leaves</tissue>
    </source>
</reference>
<keyword evidence="3" id="KW-1185">Reference proteome</keyword>
<evidence type="ECO:0000259" key="1">
    <source>
        <dbReference type="Pfam" id="PF07990"/>
    </source>
</evidence>
<dbReference type="Pfam" id="PF07990">
    <property type="entry name" value="NABP"/>
    <property type="match status" value="1"/>
</dbReference>
<accession>A0A540K410</accession>
<name>A0A540K410_MALBA</name>
<evidence type="ECO:0000313" key="2">
    <source>
        <dbReference type="EMBL" id="TQD68930.1"/>
    </source>
</evidence>
<proteinExistence type="predicted"/>
<dbReference type="STRING" id="106549.A0A540K410"/>
<comment type="caution">
    <text evidence="2">The sequence shown here is derived from an EMBL/GenBank/DDBJ whole genome shotgun (WGS) entry which is preliminary data.</text>
</comment>
<gene>
    <name evidence="2" type="ORF">C1H46_045537</name>
</gene>
<protein>
    <recommendedName>
        <fullName evidence="1">Nucleic acid binding NABP domain-containing protein</fullName>
    </recommendedName>
</protein>
<dbReference type="AlphaFoldDB" id="A0A540K410"/>
<sequence length="150" mass="16034">MVVDGTVGPSFNARTSGVATASIISPGADMQHSSKLYGQLGYPLQSSFSEPMYMQYHQRPFVQSYGVPSQFDPLASRGGVDSKKVSSHGTYLDEHKSQHQRIGNMGNLNPQRGGLVTVTSNYFGSAPNVGILMQYPTSPLTSPVSPVPPS</sequence>
<organism evidence="2 3">
    <name type="scientific">Malus baccata</name>
    <name type="common">Siberian crab apple</name>
    <name type="synonym">Pyrus baccata</name>
    <dbReference type="NCBI Taxonomy" id="106549"/>
    <lineage>
        <taxon>Eukaryota</taxon>
        <taxon>Viridiplantae</taxon>
        <taxon>Streptophyta</taxon>
        <taxon>Embryophyta</taxon>
        <taxon>Tracheophyta</taxon>
        <taxon>Spermatophyta</taxon>
        <taxon>Magnoliopsida</taxon>
        <taxon>eudicotyledons</taxon>
        <taxon>Gunneridae</taxon>
        <taxon>Pentapetalae</taxon>
        <taxon>rosids</taxon>
        <taxon>fabids</taxon>
        <taxon>Rosales</taxon>
        <taxon>Rosaceae</taxon>
        <taxon>Amygdaloideae</taxon>
        <taxon>Maleae</taxon>
        <taxon>Malus</taxon>
    </lineage>
</organism>
<evidence type="ECO:0000313" key="3">
    <source>
        <dbReference type="Proteomes" id="UP000315295"/>
    </source>
</evidence>
<feature type="domain" description="Nucleic acid binding NABP" evidence="1">
    <location>
        <begin position="13"/>
        <end position="148"/>
    </location>
</feature>